<evidence type="ECO:0000256" key="1">
    <source>
        <dbReference type="SAM" id="MobiDB-lite"/>
    </source>
</evidence>
<evidence type="ECO:0000259" key="2">
    <source>
        <dbReference type="Pfam" id="PF13614"/>
    </source>
</evidence>
<keyword evidence="4" id="KW-1185">Reference proteome</keyword>
<dbReference type="InterPro" id="IPR050625">
    <property type="entry name" value="ParA/MinD_ATPase"/>
</dbReference>
<dbReference type="OrthoDB" id="3204399at2"/>
<dbReference type="InterPro" id="IPR025669">
    <property type="entry name" value="AAA_dom"/>
</dbReference>
<organism evidence="3 4">
    <name type="scientific">Mycolicibacterium neworleansense</name>
    <dbReference type="NCBI Taxonomy" id="146018"/>
    <lineage>
        <taxon>Bacteria</taxon>
        <taxon>Bacillati</taxon>
        <taxon>Actinomycetota</taxon>
        <taxon>Actinomycetes</taxon>
        <taxon>Mycobacteriales</taxon>
        <taxon>Mycobacteriaceae</taxon>
        <taxon>Mycolicibacterium</taxon>
    </lineage>
</organism>
<dbReference type="PANTHER" id="PTHR43384">
    <property type="entry name" value="SEPTUM SITE-DETERMINING PROTEIN MIND HOMOLOG, CHLOROPLASTIC-RELATED"/>
    <property type="match status" value="1"/>
</dbReference>
<dbReference type="GO" id="GO:0051782">
    <property type="term" value="P:negative regulation of cell division"/>
    <property type="evidence" value="ECO:0007669"/>
    <property type="project" value="TreeGrafter"/>
</dbReference>
<dbReference type="PANTHER" id="PTHR43384:SF14">
    <property type="entry name" value="ESX-1 SECRETION-ASSOCIATED PROTEIN ESPI"/>
    <property type="match status" value="1"/>
</dbReference>
<sequence length="342" mass="36561">MTDSDDQRLTVGPPEPTPFTSIRPGAAENQRHSVVLSNGDLGLIRTAPTPKSGWRKAVYRATGINPGVSEQEARRKSLLDRVNQPVVGGPFNIALLSQKGGVGKTTTTVGLGATLAATRGDRVIAVDANPDFGTLAQRGPNECDSTVRDVLLDDGISRYSDIRRHTSQSTSRLEILASERDPATSEAFSEYDYRGVLSVLQRFYNIILTDCGTGLVHSAMAGVLDVADMIVIVASPAIDSARSALATLDWLERNGYSHLVPKAVVVVSASRPGALGLDMGQLSNHFLPRVRALHVIPFDDHLAEGAEVDLGFLSGPTRQAFLELASTVADLFSVAPQVKRRA</sequence>
<dbReference type="STRING" id="146018.BN2156_04654"/>
<name>A0A0H5RW64_9MYCO</name>
<dbReference type="Proteomes" id="UP000199147">
    <property type="component" value="Unassembled WGS sequence"/>
</dbReference>
<dbReference type="SUPFAM" id="SSF52540">
    <property type="entry name" value="P-loop containing nucleoside triphosphate hydrolases"/>
    <property type="match status" value="1"/>
</dbReference>
<gene>
    <name evidence="3" type="ORF">BN2156_04654</name>
</gene>
<protein>
    <submittedName>
        <fullName evidence="3">Chromosome partitioning ATPase</fullName>
    </submittedName>
</protein>
<proteinExistence type="predicted"/>
<accession>A0A0H5RW64</accession>
<feature type="domain" description="AAA" evidence="2">
    <location>
        <begin position="93"/>
        <end position="236"/>
    </location>
</feature>
<dbReference type="Pfam" id="PF13614">
    <property type="entry name" value="AAA_31"/>
    <property type="match status" value="1"/>
</dbReference>
<evidence type="ECO:0000313" key="3">
    <source>
        <dbReference type="EMBL" id="CRZ17762.1"/>
    </source>
</evidence>
<reference evidence="4" key="1">
    <citation type="submission" date="2015-07" db="EMBL/GenBank/DDBJ databases">
        <authorList>
            <person name="Urmite Genomes"/>
        </authorList>
    </citation>
    <scope>NUCLEOTIDE SEQUENCE [LARGE SCALE GENOMIC DNA]</scope>
    <source>
        <strain evidence="4">type strain: ATCC 49404</strain>
    </source>
</reference>
<dbReference type="AlphaFoldDB" id="A0A0H5RW64"/>
<dbReference type="Gene3D" id="3.40.50.300">
    <property type="entry name" value="P-loop containing nucleotide triphosphate hydrolases"/>
    <property type="match status" value="1"/>
</dbReference>
<dbReference type="InterPro" id="IPR027417">
    <property type="entry name" value="P-loop_NTPase"/>
</dbReference>
<dbReference type="GO" id="GO:0009898">
    <property type="term" value="C:cytoplasmic side of plasma membrane"/>
    <property type="evidence" value="ECO:0007669"/>
    <property type="project" value="TreeGrafter"/>
</dbReference>
<evidence type="ECO:0000313" key="4">
    <source>
        <dbReference type="Proteomes" id="UP000199147"/>
    </source>
</evidence>
<dbReference type="GO" id="GO:0005829">
    <property type="term" value="C:cytosol"/>
    <property type="evidence" value="ECO:0007669"/>
    <property type="project" value="TreeGrafter"/>
</dbReference>
<dbReference type="GO" id="GO:0005524">
    <property type="term" value="F:ATP binding"/>
    <property type="evidence" value="ECO:0007669"/>
    <property type="project" value="TreeGrafter"/>
</dbReference>
<dbReference type="GO" id="GO:0016887">
    <property type="term" value="F:ATP hydrolysis activity"/>
    <property type="evidence" value="ECO:0007669"/>
    <property type="project" value="TreeGrafter"/>
</dbReference>
<dbReference type="EMBL" id="CWKH01000002">
    <property type="protein sequence ID" value="CRZ17762.1"/>
    <property type="molecule type" value="Genomic_DNA"/>
</dbReference>
<feature type="region of interest" description="Disordered" evidence="1">
    <location>
        <begin position="1"/>
        <end position="26"/>
    </location>
</feature>